<evidence type="ECO:0000256" key="2">
    <source>
        <dbReference type="SAM" id="Phobius"/>
    </source>
</evidence>
<dbReference type="EMBL" id="WOGT01000004">
    <property type="protein sequence ID" value="MUN55181.1"/>
    <property type="molecule type" value="Genomic_DNA"/>
</dbReference>
<accession>A0A7K1LJ11</accession>
<evidence type="ECO:0000313" key="4">
    <source>
        <dbReference type="Proteomes" id="UP000462152"/>
    </source>
</evidence>
<organism evidence="3 4">
    <name type="scientific">Rothia koreensis</name>
    <dbReference type="NCBI Taxonomy" id="592378"/>
    <lineage>
        <taxon>Bacteria</taxon>
        <taxon>Bacillati</taxon>
        <taxon>Actinomycetota</taxon>
        <taxon>Actinomycetes</taxon>
        <taxon>Micrococcales</taxon>
        <taxon>Micrococcaceae</taxon>
        <taxon>Rothia</taxon>
    </lineage>
</organism>
<sequence>MSSTRGAGGMHAADEEPPAYGIRINGPGGHHPDHQTSGSRGPMAGADNGSATPHPIRPRASAYRRMVGGLSFASCMLGILVVFGLAAAAHPRWAILGALPLVVGAAGLISVRWRLVPVFRDHEGRRQARRGTRWFWLPAGMVALSIVFFVIGYMVPHWMHGSNDVLVRNHVVMWTELGFLFLLMASLAAGLVALGLWSTPDDDDAILRRTDYAERDRKKRGGSTGDLYDSDWIQGHG</sequence>
<keyword evidence="2" id="KW-0472">Membrane</keyword>
<feature type="transmembrane region" description="Helical" evidence="2">
    <location>
        <begin position="134"/>
        <end position="159"/>
    </location>
</feature>
<comment type="caution">
    <text evidence="3">The sequence shown here is derived from an EMBL/GenBank/DDBJ whole genome shotgun (WGS) entry which is preliminary data.</text>
</comment>
<keyword evidence="2" id="KW-0812">Transmembrane</keyword>
<reference evidence="3 4" key="1">
    <citation type="submission" date="2019-12" db="EMBL/GenBank/DDBJ databases">
        <authorList>
            <person name="Li J."/>
            <person name="Shi Y."/>
            <person name="Xu G."/>
            <person name="Xiao D."/>
            <person name="Ran X."/>
        </authorList>
    </citation>
    <scope>NUCLEOTIDE SEQUENCE [LARGE SCALE GENOMIC DNA]</scope>
    <source>
        <strain evidence="3 4">JCM 15915</strain>
    </source>
</reference>
<dbReference type="OrthoDB" id="4878050at2"/>
<gene>
    <name evidence="3" type="ORF">GMA10_08145</name>
</gene>
<evidence type="ECO:0000313" key="3">
    <source>
        <dbReference type="EMBL" id="MUN55181.1"/>
    </source>
</evidence>
<keyword evidence="4" id="KW-1185">Reference proteome</keyword>
<feature type="region of interest" description="Disordered" evidence="1">
    <location>
        <begin position="1"/>
        <end position="57"/>
    </location>
</feature>
<dbReference type="AlphaFoldDB" id="A0A7K1LJ11"/>
<keyword evidence="2" id="KW-1133">Transmembrane helix</keyword>
<feature type="transmembrane region" description="Helical" evidence="2">
    <location>
        <begin position="67"/>
        <end position="87"/>
    </location>
</feature>
<protein>
    <submittedName>
        <fullName evidence="3">Uncharacterized protein</fullName>
    </submittedName>
</protein>
<feature type="transmembrane region" description="Helical" evidence="2">
    <location>
        <begin position="179"/>
        <end position="199"/>
    </location>
</feature>
<dbReference type="Proteomes" id="UP000462152">
    <property type="component" value="Unassembled WGS sequence"/>
</dbReference>
<dbReference type="RefSeq" id="WP_129314571.1">
    <property type="nucleotide sequence ID" value="NZ_CP197643.1"/>
</dbReference>
<evidence type="ECO:0000256" key="1">
    <source>
        <dbReference type="SAM" id="MobiDB-lite"/>
    </source>
</evidence>
<feature type="transmembrane region" description="Helical" evidence="2">
    <location>
        <begin position="93"/>
        <end position="113"/>
    </location>
</feature>
<proteinExistence type="predicted"/>
<name>A0A7K1LJ11_9MICC</name>